<evidence type="ECO:0000313" key="11">
    <source>
        <dbReference type="Proteomes" id="UP000078576"/>
    </source>
</evidence>
<dbReference type="InterPro" id="IPR027417">
    <property type="entry name" value="P-loop_NTPase"/>
</dbReference>
<dbReference type="CDD" id="cd02249">
    <property type="entry name" value="ZZ"/>
    <property type="match status" value="1"/>
</dbReference>
<feature type="region of interest" description="Disordered" evidence="8">
    <location>
        <begin position="1528"/>
        <end position="1572"/>
    </location>
</feature>
<evidence type="ECO:0000256" key="3">
    <source>
        <dbReference type="ARBA" id="ARBA00022771"/>
    </source>
</evidence>
<dbReference type="GO" id="GO:0008270">
    <property type="term" value="F:zinc ion binding"/>
    <property type="evidence" value="ECO:0007669"/>
    <property type="project" value="UniProtKB-KW"/>
</dbReference>
<feature type="repeat" description="ANK" evidence="6">
    <location>
        <begin position="1110"/>
        <end position="1142"/>
    </location>
</feature>
<dbReference type="PRINTS" id="PR01415">
    <property type="entry name" value="ANKYRIN"/>
</dbReference>
<dbReference type="SUPFAM" id="SSF52540">
    <property type="entry name" value="P-loop containing nucleoside triphosphate hydrolases"/>
    <property type="match status" value="1"/>
</dbReference>
<feature type="repeat" description="ANK" evidence="6">
    <location>
        <begin position="613"/>
        <end position="635"/>
    </location>
</feature>
<evidence type="ECO:0000256" key="5">
    <source>
        <dbReference type="ARBA" id="ARBA00023043"/>
    </source>
</evidence>
<feature type="repeat" description="ANK" evidence="6">
    <location>
        <begin position="1077"/>
        <end position="1109"/>
    </location>
</feature>
<keyword evidence="4" id="KW-0862">Zinc</keyword>
<feature type="repeat" description="ANK" evidence="6">
    <location>
        <begin position="729"/>
        <end position="761"/>
    </location>
</feature>
<dbReference type="SUPFAM" id="SSF57850">
    <property type="entry name" value="RING/U-box"/>
    <property type="match status" value="1"/>
</dbReference>
<dbReference type="Pfam" id="PF00569">
    <property type="entry name" value="ZZ"/>
    <property type="match status" value="1"/>
</dbReference>
<dbReference type="Proteomes" id="UP000078576">
    <property type="component" value="Unassembled WGS sequence"/>
</dbReference>
<accession>A0A194UXK6</accession>
<organism evidence="10 11">
    <name type="scientific">Cytospora mali</name>
    <name type="common">Apple Valsa canker fungus</name>
    <name type="synonym">Valsa mali</name>
    <dbReference type="NCBI Taxonomy" id="578113"/>
    <lineage>
        <taxon>Eukaryota</taxon>
        <taxon>Fungi</taxon>
        <taxon>Dikarya</taxon>
        <taxon>Ascomycota</taxon>
        <taxon>Pezizomycotina</taxon>
        <taxon>Sordariomycetes</taxon>
        <taxon>Sordariomycetidae</taxon>
        <taxon>Diaporthales</taxon>
        <taxon>Cytosporaceae</taxon>
        <taxon>Cytospora</taxon>
    </lineage>
</organism>
<feature type="repeat" description="ANK" evidence="6">
    <location>
        <begin position="1259"/>
        <end position="1291"/>
    </location>
</feature>
<dbReference type="PROSITE" id="PS50088">
    <property type="entry name" value="ANK_REPEAT"/>
    <property type="match status" value="10"/>
</dbReference>
<feature type="compositionally biased region" description="Basic and acidic residues" evidence="8">
    <location>
        <begin position="1541"/>
        <end position="1553"/>
    </location>
</feature>
<feature type="repeat" description="ANK" evidence="6">
    <location>
        <begin position="1410"/>
        <end position="1443"/>
    </location>
</feature>
<keyword evidence="11" id="KW-1185">Reference proteome</keyword>
<dbReference type="Gene3D" id="3.40.50.300">
    <property type="entry name" value="P-loop containing nucleotide triphosphate hydrolases"/>
    <property type="match status" value="1"/>
</dbReference>
<sequence length="1572" mass="173968">MFTIPDSQRDLYMLEPSTEVQKAYDEWLGSPSSCIITTTGDWGVGKSLSARALFHKLKTPSNLVAYFAFAESDAWSQISLEPFLGSVIYQVLNQSPSRYDRVEDLFAALEASNAWTQAGLLVLLRSLLDTIKDSHPLHLIIDDLHNCDSARDLVDALTAAMSNGSSLTNIKIAMFYDQRVSPSKDVEDALQKFDKFRVHGPDLTMNTLMPLANTLAEEAISSKSYLSGLKPQLSTALKKCKHITEMLLTIQSLDTSKEKNHRTLRSLESLVSSPQPSLCDVVSSRFENLPDWGRTALGWIAHSKRPLRLNELTTAVALTNSRANFSSAFDPKGLPVDFAADLESLFGPLVRLEVGGIIFSDRPVKSQFIDLITAERKLFPAVQNSQKTVIPCDEEITRILFEYLSWQELVVPVDEAFHGEADKFIQPPGGLLDLIIYAVRYLPFHYRTSKSISCPPDFSQRRQFVLMWSRLNSELNSTASPPHVCVADPLLLAAQLGFTETIKALGKSLMPPCREIAVSLASWGGHIDTVRELLLGECANNTKAVNIVGALEYAAARGHDAIVVDIVTYMKGNTPQSLPPLLGRLLCQAVELGYETQTSMWIKHGANVNAAPDNITPLQHAARNGHASLVRYLLNGEELKVKADVNSRVERCADQFTNEPIILATRKGYELVVQYLLAAQADVTCVTKDEDNCTPLYLAAELGHEAIVRSLLVAETKEHPVLNQQCSSQNNSPLMIACIKGHSEIVKLLLDENASLKPRDCKDHTALYHVLRPDGEDLAMRVFTRAGSFDNFEYKEICDVFLRATVLGFESITKYCCKFNTPNGEIPLVECRDPEGRRALHIAAAYGHVAIAELLLDNEAELDPRKENGLTPLALAAEAGEPEVVELLLNRGADPLLRMPGSQTILSRVACVSKDSVRHAKVVDTLLKRTDIDPNDIDDEGRAALHWAAFRNELEITKALLRHPKVNPTLTDRTHLNALHLLAFNKSESTKELVSLLIKAGVDPLESDGIDRLPIHWASRYGNVPLLELLWERNPESMEAKDEFGNTPLNIGVCSNHIPAVEWLLQHGADGNARGHVGHTPLMMAAGLGYNAAVCMLLKFGCDATLLTKYGLTALHVAACNGNVDAARELLNKQMEILSIKDKGNFSALHRAIYDEEPKFVAMLLYEVYPNTDENTRLGDLRAITTRNRETPLISAIKRGQIEIVRQLLKLGSETEHRDNNGQTALLAAIRRPDGLEMIRILLDPDAPNHADINAGGGEYPTALHNAALYGEKDVVEELVKRGAEVNAQGGEYNTALNAAACRGYDDIAMYLLQLEEQKVDPNLSAGSLEMHSAQHYDQGRSAFHIAARRGPWEVLRKLFAANEAGTPLPDKQGRTLIHHAAMSQNVSHFLEVLVDENIDWDDIDIEDVDGWTPLHWACRQNVNLEIVKALQRLGADLTRATGDEWTPLNIAVTHDAGDISNYIKERLGPETVSDIRWKVGYEHSHISCDGCFINPIVGLRWKCKNCPDFDFCFKCYWTAEQTHPSGHEFTTFPEGVKTGRTPELEDISKQGSDEEASDHDEDQGSDSTAQS</sequence>
<dbReference type="STRING" id="694573.A0A194UXK6"/>
<dbReference type="EMBL" id="KN714688">
    <property type="protein sequence ID" value="KUI56354.1"/>
    <property type="molecule type" value="Genomic_DNA"/>
</dbReference>
<dbReference type="InterPro" id="IPR000433">
    <property type="entry name" value="Znf_ZZ"/>
</dbReference>
<evidence type="ECO:0000256" key="1">
    <source>
        <dbReference type="ARBA" id="ARBA00022723"/>
    </source>
</evidence>
<keyword evidence="1" id="KW-0479">Metal-binding</keyword>
<feature type="repeat" description="ANK" evidence="6">
    <location>
        <begin position="835"/>
        <end position="867"/>
    </location>
</feature>
<dbReference type="Pfam" id="PF00023">
    <property type="entry name" value="Ank"/>
    <property type="match status" value="2"/>
</dbReference>
<keyword evidence="5 6" id="KW-0040">ANK repeat</keyword>
<evidence type="ECO:0000259" key="9">
    <source>
        <dbReference type="PROSITE" id="PS50135"/>
    </source>
</evidence>
<evidence type="ECO:0000256" key="7">
    <source>
        <dbReference type="PROSITE-ProRule" id="PRU00228"/>
    </source>
</evidence>
<evidence type="ECO:0000256" key="8">
    <source>
        <dbReference type="SAM" id="MobiDB-lite"/>
    </source>
</evidence>
<feature type="compositionally biased region" description="Acidic residues" evidence="8">
    <location>
        <begin position="1554"/>
        <end position="1565"/>
    </location>
</feature>
<feature type="repeat" description="ANK" evidence="6">
    <location>
        <begin position="1044"/>
        <end position="1076"/>
    </location>
</feature>
<dbReference type="Gene3D" id="3.30.60.90">
    <property type="match status" value="1"/>
</dbReference>
<dbReference type="Gene3D" id="1.25.40.20">
    <property type="entry name" value="Ankyrin repeat-containing domain"/>
    <property type="match status" value="8"/>
</dbReference>
<dbReference type="PROSITE" id="PS50297">
    <property type="entry name" value="ANK_REP_REGION"/>
    <property type="match status" value="9"/>
</dbReference>
<dbReference type="InterPro" id="IPR043145">
    <property type="entry name" value="Znf_ZZ_sf"/>
</dbReference>
<dbReference type="SUPFAM" id="SSF48403">
    <property type="entry name" value="Ankyrin repeat"/>
    <property type="match status" value="3"/>
</dbReference>
<feature type="domain" description="ZZ-type" evidence="9">
    <location>
        <begin position="1484"/>
        <end position="1538"/>
    </location>
</feature>
<dbReference type="PROSITE" id="PS01357">
    <property type="entry name" value="ZF_ZZ_1"/>
    <property type="match status" value="1"/>
</dbReference>
<keyword evidence="2" id="KW-0677">Repeat</keyword>
<dbReference type="OrthoDB" id="4772757at2759"/>
<dbReference type="SMART" id="SM00291">
    <property type="entry name" value="ZnF_ZZ"/>
    <property type="match status" value="1"/>
</dbReference>
<dbReference type="PROSITE" id="PS50135">
    <property type="entry name" value="ZF_ZZ_2"/>
    <property type="match status" value="1"/>
</dbReference>
<evidence type="ECO:0000256" key="2">
    <source>
        <dbReference type="ARBA" id="ARBA00022737"/>
    </source>
</evidence>
<feature type="repeat" description="ANK" evidence="6">
    <location>
        <begin position="868"/>
        <end position="894"/>
    </location>
</feature>
<dbReference type="InterPro" id="IPR056884">
    <property type="entry name" value="NPHP3-like_N"/>
</dbReference>
<name>A0A194UXK6_CYTMA</name>
<dbReference type="Pfam" id="PF12796">
    <property type="entry name" value="Ank_2"/>
    <property type="match status" value="6"/>
</dbReference>
<dbReference type="Pfam" id="PF24883">
    <property type="entry name" value="NPHP3_N"/>
    <property type="match status" value="1"/>
</dbReference>
<proteinExistence type="predicted"/>
<dbReference type="InterPro" id="IPR036770">
    <property type="entry name" value="Ankyrin_rpt-contain_sf"/>
</dbReference>
<evidence type="ECO:0000313" key="10">
    <source>
        <dbReference type="EMBL" id="KUI56354.1"/>
    </source>
</evidence>
<feature type="repeat" description="ANK" evidence="6">
    <location>
        <begin position="1188"/>
        <end position="1220"/>
    </location>
</feature>
<evidence type="ECO:0000256" key="4">
    <source>
        <dbReference type="ARBA" id="ARBA00022833"/>
    </source>
</evidence>
<dbReference type="Pfam" id="PF13637">
    <property type="entry name" value="Ank_4"/>
    <property type="match status" value="1"/>
</dbReference>
<dbReference type="PANTHER" id="PTHR24198:SF165">
    <property type="entry name" value="ANKYRIN REPEAT-CONTAINING PROTEIN-RELATED"/>
    <property type="match status" value="1"/>
</dbReference>
<protein>
    <submittedName>
        <fullName evidence="10">Ankyrin-3</fullName>
    </submittedName>
</protein>
<dbReference type="SMART" id="SM00248">
    <property type="entry name" value="ANK"/>
    <property type="match status" value="23"/>
</dbReference>
<keyword evidence="3 7" id="KW-0863">Zinc-finger</keyword>
<gene>
    <name evidence="10" type="ORF">VP1G_03734</name>
</gene>
<reference evidence="11" key="1">
    <citation type="submission" date="2014-12" db="EMBL/GenBank/DDBJ databases">
        <title>Genome Sequence of Valsa Canker Pathogens Uncovers a Specific Adaption of Colonization on Woody Bark.</title>
        <authorList>
            <person name="Yin Z."/>
            <person name="Liu H."/>
            <person name="Gao X."/>
            <person name="Li Z."/>
            <person name="Song N."/>
            <person name="Ke X."/>
            <person name="Dai Q."/>
            <person name="Wu Y."/>
            <person name="Sun Y."/>
            <person name="Xu J.-R."/>
            <person name="Kang Z.K."/>
            <person name="Wang L."/>
            <person name="Huang L."/>
        </authorList>
    </citation>
    <scope>NUCLEOTIDE SEQUENCE [LARGE SCALE GENOMIC DNA]</scope>
    <source>
        <strain evidence="11">SXYL134</strain>
    </source>
</reference>
<dbReference type="PANTHER" id="PTHR24198">
    <property type="entry name" value="ANKYRIN REPEAT AND PROTEIN KINASE DOMAIN-CONTAINING PROTEIN"/>
    <property type="match status" value="1"/>
</dbReference>
<evidence type="ECO:0000256" key="6">
    <source>
        <dbReference type="PROSITE-ProRule" id="PRU00023"/>
    </source>
</evidence>
<dbReference type="InterPro" id="IPR002110">
    <property type="entry name" value="Ankyrin_rpt"/>
</dbReference>